<name>A0A7K0DI98_9NOCA</name>
<evidence type="ECO:0000313" key="3">
    <source>
        <dbReference type="EMBL" id="MQY25536.1"/>
    </source>
</evidence>
<evidence type="ECO:0000256" key="1">
    <source>
        <dbReference type="SAM" id="MobiDB-lite"/>
    </source>
</evidence>
<feature type="signal peptide" evidence="2">
    <location>
        <begin position="1"/>
        <end position="20"/>
    </location>
</feature>
<proteinExistence type="predicted"/>
<feature type="chain" id="PRO_5039082608" description="Sensor domain-containing protein" evidence="2">
    <location>
        <begin position="21"/>
        <end position="240"/>
    </location>
</feature>
<dbReference type="Proteomes" id="UP000431401">
    <property type="component" value="Unassembled WGS sequence"/>
</dbReference>
<dbReference type="PROSITE" id="PS51257">
    <property type="entry name" value="PROKAR_LIPOPROTEIN"/>
    <property type="match status" value="1"/>
</dbReference>
<dbReference type="RefSeq" id="WP_153339358.1">
    <property type="nucleotide sequence ID" value="NZ_WEGI01000002.1"/>
</dbReference>
<gene>
    <name evidence="3" type="ORF">NRB56_10930</name>
</gene>
<sequence>MGRLSRGPLVAAVAVPAVLAAGCGSAHHGDALPGLGTAVTVAPPAAPGLTDSVALRAKLLTTADLPPGYTQLEDGPPAKDGPAQPDHSRTEPAACARVLAPVADQLPGASARGAVHYATPDFDSIDIDVASYPNGGAAQAFSVVQSLLRDCGSYDGTDADGTAVHYRLGGLAQPATGDASASFQVRTTSGGMTLYSVATVAVVGSSVVQLADTSPKAIDPAVLHDLVGKQASRLQGLTGP</sequence>
<evidence type="ECO:0000313" key="4">
    <source>
        <dbReference type="Proteomes" id="UP000431401"/>
    </source>
</evidence>
<keyword evidence="2" id="KW-0732">Signal</keyword>
<keyword evidence="4" id="KW-1185">Reference proteome</keyword>
<reference evidence="3 4" key="1">
    <citation type="submission" date="2019-10" db="EMBL/GenBank/DDBJ databases">
        <title>Nocardia macrotermitis sp. nov. and Nocardia aurantia sp. nov., isolated from the gut of fungus growing-termite Macrotermes natalensis.</title>
        <authorList>
            <person name="Benndorf R."/>
            <person name="Schwitalla J."/>
            <person name="Martin K."/>
            <person name="De Beer W."/>
            <person name="Kaster A.-K."/>
            <person name="Vollmers J."/>
            <person name="Poulsen M."/>
            <person name="Beemelmanns C."/>
        </authorList>
    </citation>
    <scope>NUCLEOTIDE SEQUENCE [LARGE SCALE GENOMIC DNA]</scope>
    <source>
        <strain evidence="3 4">RB56</strain>
    </source>
</reference>
<comment type="caution">
    <text evidence="3">The sequence shown here is derived from an EMBL/GenBank/DDBJ whole genome shotgun (WGS) entry which is preliminary data.</text>
</comment>
<organism evidence="3 4">
    <name type="scientific">Nocardia aurantia</name>
    <dbReference type="NCBI Taxonomy" id="2585199"/>
    <lineage>
        <taxon>Bacteria</taxon>
        <taxon>Bacillati</taxon>
        <taxon>Actinomycetota</taxon>
        <taxon>Actinomycetes</taxon>
        <taxon>Mycobacteriales</taxon>
        <taxon>Nocardiaceae</taxon>
        <taxon>Nocardia</taxon>
    </lineage>
</organism>
<protein>
    <recommendedName>
        <fullName evidence="5">Sensor domain-containing protein</fullName>
    </recommendedName>
</protein>
<evidence type="ECO:0008006" key="5">
    <source>
        <dbReference type="Google" id="ProtNLM"/>
    </source>
</evidence>
<dbReference type="AlphaFoldDB" id="A0A7K0DI98"/>
<evidence type="ECO:0000256" key="2">
    <source>
        <dbReference type="SAM" id="SignalP"/>
    </source>
</evidence>
<feature type="region of interest" description="Disordered" evidence="1">
    <location>
        <begin position="66"/>
        <end position="91"/>
    </location>
</feature>
<dbReference type="OrthoDB" id="4546019at2"/>
<accession>A0A7K0DI98</accession>
<dbReference type="EMBL" id="WEGI01000002">
    <property type="protein sequence ID" value="MQY25536.1"/>
    <property type="molecule type" value="Genomic_DNA"/>
</dbReference>